<dbReference type="InterPro" id="IPR050234">
    <property type="entry name" value="Nuclear_hormone_rcpt_NR1"/>
</dbReference>
<proteinExistence type="predicted"/>
<dbReference type="GO" id="GO:0045923">
    <property type="term" value="P:positive regulation of fatty acid metabolic process"/>
    <property type="evidence" value="ECO:0007669"/>
    <property type="project" value="TreeGrafter"/>
</dbReference>
<keyword evidence="12" id="KW-1185">Reference proteome</keyword>
<sequence>MVDMERRYHPPSPLEDSVPGSPLCGDDHFIGGMEELQDISQSVNDDALGSFDVPEYQSSSNGSEGSTALDSLTPASSPSSVVYGLAAGQDEFSSASSSLNLECRVCADRASGYHYGVHACEGCKVRRRPRARVIHSGLFNGRYYLIPSQLASFTVSLIVHTVLLTALFSLSPPPVNISVNILQSRPLTLASELPGSAFYTRSLNHPSVNCLLVMLRSNPGLFLWEASKDKDSLT</sequence>
<evidence type="ECO:0000259" key="10">
    <source>
        <dbReference type="Pfam" id="PF00105"/>
    </source>
</evidence>
<feature type="region of interest" description="Disordered" evidence="9">
    <location>
        <begin position="1"/>
        <end position="26"/>
    </location>
</feature>
<dbReference type="SUPFAM" id="SSF57716">
    <property type="entry name" value="Glucocorticoid receptor-like (DNA-binding domain)"/>
    <property type="match status" value="1"/>
</dbReference>
<dbReference type="OrthoDB" id="5771769at2759"/>
<dbReference type="GO" id="GO:0001227">
    <property type="term" value="F:DNA-binding transcription repressor activity, RNA polymerase II-specific"/>
    <property type="evidence" value="ECO:0007669"/>
    <property type="project" value="TreeGrafter"/>
</dbReference>
<keyword evidence="5" id="KW-0238">DNA-binding</keyword>
<organism evidence="11 12">
    <name type="scientific">Liparis tanakae</name>
    <name type="common">Tanaka's snailfish</name>
    <dbReference type="NCBI Taxonomy" id="230148"/>
    <lineage>
        <taxon>Eukaryota</taxon>
        <taxon>Metazoa</taxon>
        <taxon>Chordata</taxon>
        <taxon>Craniata</taxon>
        <taxon>Vertebrata</taxon>
        <taxon>Euteleostomi</taxon>
        <taxon>Actinopterygii</taxon>
        <taxon>Neopterygii</taxon>
        <taxon>Teleostei</taxon>
        <taxon>Neoteleostei</taxon>
        <taxon>Acanthomorphata</taxon>
        <taxon>Eupercaria</taxon>
        <taxon>Perciformes</taxon>
        <taxon>Cottioidei</taxon>
        <taxon>Cottales</taxon>
        <taxon>Liparidae</taxon>
        <taxon>Liparis</taxon>
    </lineage>
</organism>
<evidence type="ECO:0000313" key="11">
    <source>
        <dbReference type="EMBL" id="TNN37961.1"/>
    </source>
</evidence>
<evidence type="ECO:0000256" key="3">
    <source>
        <dbReference type="ARBA" id="ARBA00022833"/>
    </source>
</evidence>
<dbReference type="GO" id="GO:0050728">
    <property type="term" value="P:negative regulation of inflammatory response"/>
    <property type="evidence" value="ECO:0007669"/>
    <property type="project" value="TreeGrafter"/>
</dbReference>
<feature type="compositionally biased region" description="Polar residues" evidence="9">
    <location>
        <begin position="56"/>
        <end position="73"/>
    </location>
</feature>
<dbReference type="PANTHER" id="PTHR24082">
    <property type="entry name" value="NUCLEAR HORMONE RECEPTOR"/>
    <property type="match status" value="1"/>
</dbReference>
<keyword evidence="1" id="KW-0479">Metal-binding</keyword>
<keyword evidence="6" id="KW-0804">Transcription</keyword>
<dbReference type="GO" id="GO:0045944">
    <property type="term" value="P:positive regulation of transcription by RNA polymerase II"/>
    <property type="evidence" value="ECO:0007669"/>
    <property type="project" value="TreeGrafter"/>
</dbReference>
<evidence type="ECO:0000256" key="2">
    <source>
        <dbReference type="ARBA" id="ARBA00022771"/>
    </source>
</evidence>
<evidence type="ECO:0000256" key="1">
    <source>
        <dbReference type="ARBA" id="ARBA00022723"/>
    </source>
</evidence>
<dbReference type="EMBL" id="SRLO01001422">
    <property type="protein sequence ID" value="TNN37961.1"/>
    <property type="molecule type" value="Genomic_DNA"/>
</dbReference>
<gene>
    <name evidence="11" type="primary">PPARA_1</name>
    <name evidence="11" type="ORF">EYF80_051870</name>
</gene>
<keyword evidence="8" id="KW-0539">Nucleus</keyword>
<feature type="domain" description="Nuclear receptor" evidence="10">
    <location>
        <begin position="102"/>
        <end position="125"/>
    </location>
</feature>
<dbReference type="InterPro" id="IPR013088">
    <property type="entry name" value="Znf_NHR/GATA"/>
</dbReference>
<reference evidence="11 12" key="1">
    <citation type="submission" date="2019-03" db="EMBL/GenBank/DDBJ databases">
        <title>First draft genome of Liparis tanakae, snailfish: a comprehensive survey of snailfish specific genes.</title>
        <authorList>
            <person name="Kim W."/>
            <person name="Song I."/>
            <person name="Jeong J.-H."/>
            <person name="Kim D."/>
            <person name="Kim S."/>
            <person name="Ryu S."/>
            <person name="Song J.Y."/>
            <person name="Lee S.K."/>
        </authorList>
    </citation>
    <scope>NUCLEOTIDE SEQUENCE [LARGE SCALE GENOMIC DNA]</scope>
    <source>
        <tissue evidence="11">Muscle</tissue>
    </source>
</reference>
<evidence type="ECO:0000256" key="6">
    <source>
        <dbReference type="ARBA" id="ARBA00023163"/>
    </source>
</evidence>
<evidence type="ECO:0000256" key="9">
    <source>
        <dbReference type="SAM" id="MobiDB-lite"/>
    </source>
</evidence>
<keyword evidence="2" id="KW-0863">Zinc-finger</keyword>
<evidence type="ECO:0000256" key="5">
    <source>
        <dbReference type="ARBA" id="ARBA00023125"/>
    </source>
</evidence>
<dbReference type="Gene3D" id="3.30.50.10">
    <property type="entry name" value="Erythroid Transcription Factor GATA-1, subunit A"/>
    <property type="match status" value="1"/>
</dbReference>
<keyword evidence="7 11" id="KW-0675">Receptor</keyword>
<dbReference type="PANTHER" id="PTHR24082:SF197">
    <property type="entry name" value="PEROXISOME PROLIFERATOR-ACTIVATED RECEPTOR ALPHA"/>
    <property type="match status" value="1"/>
</dbReference>
<dbReference type="GO" id="GO:0030154">
    <property type="term" value="P:cell differentiation"/>
    <property type="evidence" value="ECO:0007669"/>
    <property type="project" value="TreeGrafter"/>
</dbReference>
<evidence type="ECO:0000256" key="7">
    <source>
        <dbReference type="ARBA" id="ARBA00023170"/>
    </source>
</evidence>
<feature type="region of interest" description="Disordered" evidence="9">
    <location>
        <begin position="50"/>
        <end position="73"/>
    </location>
</feature>
<dbReference type="AlphaFoldDB" id="A0A4Z2FAP9"/>
<dbReference type="PRINTS" id="PR01289">
    <property type="entry name" value="PROXISOMPAAR"/>
</dbReference>
<name>A0A4Z2FAP9_9TELE</name>
<dbReference type="GO" id="GO:0005634">
    <property type="term" value="C:nucleus"/>
    <property type="evidence" value="ECO:0007669"/>
    <property type="project" value="InterPro"/>
</dbReference>
<dbReference type="GO" id="GO:0006631">
    <property type="term" value="P:fatty acid metabolic process"/>
    <property type="evidence" value="ECO:0007669"/>
    <property type="project" value="TreeGrafter"/>
</dbReference>
<evidence type="ECO:0000256" key="4">
    <source>
        <dbReference type="ARBA" id="ARBA00023015"/>
    </source>
</evidence>
<dbReference type="Proteomes" id="UP000314294">
    <property type="component" value="Unassembled WGS sequence"/>
</dbReference>
<keyword evidence="4" id="KW-0805">Transcription regulation</keyword>
<dbReference type="GO" id="GO:0000978">
    <property type="term" value="F:RNA polymerase II cis-regulatory region sequence-specific DNA binding"/>
    <property type="evidence" value="ECO:0007669"/>
    <property type="project" value="TreeGrafter"/>
</dbReference>
<dbReference type="GO" id="GO:0008270">
    <property type="term" value="F:zinc ion binding"/>
    <property type="evidence" value="ECO:0007669"/>
    <property type="project" value="UniProtKB-KW"/>
</dbReference>
<dbReference type="GO" id="GO:0004879">
    <property type="term" value="F:nuclear receptor activity"/>
    <property type="evidence" value="ECO:0007669"/>
    <property type="project" value="InterPro"/>
</dbReference>
<evidence type="ECO:0000256" key="8">
    <source>
        <dbReference type="ARBA" id="ARBA00023242"/>
    </source>
</evidence>
<dbReference type="GO" id="GO:0010887">
    <property type="term" value="P:negative regulation of cholesterol storage"/>
    <property type="evidence" value="ECO:0007669"/>
    <property type="project" value="TreeGrafter"/>
</dbReference>
<comment type="caution">
    <text evidence="11">The sequence shown here is derived from an EMBL/GenBank/DDBJ whole genome shotgun (WGS) entry which is preliminary data.</text>
</comment>
<dbReference type="Pfam" id="PF00105">
    <property type="entry name" value="zf-C4"/>
    <property type="match status" value="1"/>
</dbReference>
<evidence type="ECO:0000313" key="12">
    <source>
        <dbReference type="Proteomes" id="UP000314294"/>
    </source>
</evidence>
<dbReference type="InterPro" id="IPR001628">
    <property type="entry name" value="Znf_hrmn_rcpt"/>
</dbReference>
<dbReference type="GO" id="GO:0009755">
    <property type="term" value="P:hormone-mediated signaling pathway"/>
    <property type="evidence" value="ECO:0007669"/>
    <property type="project" value="TreeGrafter"/>
</dbReference>
<accession>A0A4Z2FAP9</accession>
<protein>
    <submittedName>
        <fullName evidence="11">Peroxisome proliferator-activated receptor alpha</fullName>
    </submittedName>
</protein>
<keyword evidence="3" id="KW-0862">Zinc</keyword>
<dbReference type="InterPro" id="IPR003076">
    <property type="entry name" value="PPAR-alpha"/>
</dbReference>